<evidence type="ECO:0000256" key="1">
    <source>
        <dbReference type="SAM" id="Phobius"/>
    </source>
</evidence>
<keyword evidence="3" id="KW-1185">Reference proteome</keyword>
<accession>A0ABU4UUP1</accession>
<gene>
    <name evidence="2" type="ORF">SK854_13970</name>
</gene>
<keyword evidence="1" id="KW-0812">Transmembrane</keyword>
<reference evidence="2 3" key="2">
    <citation type="submission" date="2023-11" db="EMBL/GenBank/DDBJ databases">
        <authorList>
            <person name="Lara A.C."/>
            <person name="Chronakova A."/>
        </authorList>
    </citation>
    <scope>NUCLEOTIDE SEQUENCE [LARGE SCALE GENOMIC DNA]</scope>
    <source>
        <strain evidence="2 3">BCCO 10_0061</strain>
    </source>
</reference>
<evidence type="ECO:0000313" key="3">
    <source>
        <dbReference type="Proteomes" id="UP001285352"/>
    </source>
</evidence>
<evidence type="ECO:0000313" key="2">
    <source>
        <dbReference type="EMBL" id="MDX8143230.1"/>
    </source>
</evidence>
<keyword evidence="1" id="KW-1133">Transmembrane helix</keyword>
<dbReference type="Proteomes" id="UP001285352">
    <property type="component" value="Unassembled WGS sequence"/>
</dbReference>
<organism evidence="2 3">
    <name type="scientific">Lentzea sokolovensis</name>
    <dbReference type="NCBI Taxonomy" id="3095429"/>
    <lineage>
        <taxon>Bacteria</taxon>
        <taxon>Bacillati</taxon>
        <taxon>Actinomycetota</taxon>
        <taxon>Actinomycetes</taxon>
        <taxon>Pseudonocardiales</taxon>
        <taxon>Pseudonocardiaceae</taxon>
        <taxon>Lentzea</taxon>
    </lineage>
</organism>
<name>A0ABU4UUP1_9PSEU</name>
<keyword evidence="1" id="KW-0472">Membrane</keyword>
<proteinExistence type="predicted"/>
<sequence>MSHISTSWRGVAVIAVAALVVVGAIAWWLSRPEPGPADLGTRTVQAGAVEVTMTALTLDRSGAAFELKFDTHTVELALDPAASARLTVNGRQVEGASWDGQGPGGHHREGTLRFTTPVPAGAAIELRVTGFPQDAIGTWSAP</sequence>
<comment type="caution">
    <text evidence="2">The sequence shown here is derived from an EMBL/GenBank/DDBJ whole genome shotgun (WGS) entry which is preliminary data.</text>
</comment>
<evidence type="ECO:0008006" key="4">
    <source>
        <dbReference type="Google" id="ProtNLM"/>
    </source>
</evidence>
<dbReference type="RefSeq" id="WP_319975498.1">
    <property type="nucleotide sequence ID" value="NZ_JAXAVU010000007.1"/>
</dbReference>
<protein>
    <recommendedName>
        <fullName evidence="4">Anti-sigma factor</fullName>
    </recommendedName>
</protein>
<dbReference type="EMBL" id="JAXAVU010000007">
    <property type="protein sequence ID" value="MDX8143230.1"/>
    <property type="molecule type" value="Genomic_DNA"/>
</dbReference>
<reference evidence="2 3" key="1">
    <citation type="submission" date="2023-11" db="EMBL/GenBank/DDBJ databases">
        <title>Lentzea sokolovensis, sp. nov., Lentzea kristufkii, sp. nov., and Lentzea miocenensis, sp. nov., rare actinobacteria from Sokolov Coal Basin, Miocene lacustrine sediment, Czech Republic.</title>
        <authorList>
            <person name="Lara A."/>
            <person name="Kotroba L."/>
            <person name="Nouioui I."/>
            <person name="Neumann-Schaal M."/>
            <person name="Mast Y."/>
            <person name="Chronakova A."/>
        </authorList>
    </citation>
    <scope>NUCLEOTIDE SEQUENCE [LARGE SCALE GENOMIC DNA]</scope>
    <source>
        <strain evidence="2 3">BCCO 10_0061</strain>
    </source>
</reference>
<feature type="transmembrane region" description="Helical" evidence="1">
    <location>
        <begin position="12"/>
        <end position="29"/>
    </location>
</feature>